<evidence type="ECO:0000313" key="5">
    <source>
        <dbReference type="Proteomes" id="UP000799757"/>
    </source>
</evidence>
<dbReference type="GO" id="GO:0008270">
    <property type="term" value="F:zinc ion binding"/>
    <property type="evidence" value="ECO:0007669"/>
    <property type="project" value="UniProtKB-KW"/>
</dbReference>
<dbReference type="Proteomes" id="UP000799757">
    <property type="component" value="Unassembled WGS sequence"/>
</dbReference>
<feature type="region of interest" description="Disordered" evidence="2">
    <location>
        <begin position="1"/>
        <end position="83"/>
    </location>
</feature>
<feature type="region of interest" description="Disordered" evidence="2">
    <location>
        <begin position="359"/>
        <end position="379"/>
    </location>
</feature>
<accession>A0A6A6X0U0</accession>
<keyword evidence="1" id="KW-0863">Zinc-finger</keyword>
<name>A0A6A6X0U0_9PLEO</name>
<sequence>MSSPVYYSPRPFREYQHETPPFPKQSSLNRPPSSYPPHDELGSLPAEGVSQRNSSFDMRTQSSIIDLTGSTPNMDPIDDDPRSDLRSQVGPIYAFPCREGCREVFYRKYLLKRHIEGQHRCPHNDRKHVKLRTLEEITDHQRGHRAEGVGYRCGTCILKGTPTNPMSQMSELQMHFRHSHQSSAFGYQCIESPCYLGKYLGGIYFISTDDLDDHHEREHTLISPQGASLTSRNYTPISSSLRNKPAGNSAFRKRRLDKSPGSKAKRRMTQMNGKGLLVPPRRDLETASYIDSRVSFLDLQSFTKQQKWMETLTHLASLHILPTFVCKHSIITLRGTCSPAEMMRGKLLLVELIDQTKSRSHQDDQIDQTKSKSHRDDEIDASHCSSLRTGCHQYVSVHPQPEIYALDPVENADTLKLWDEQLLPKISGVIRAASVEGSYSVALVRQNGTNGPQPIIRFRSSGNQGEISRQIIRESVQKICEDNHLPVLNVQFTEGSMVRLVGGSSTASILDDPSNDQKFPHERRPWEKPGMGASIGLAQCPHVSVTLGGYISVDGRTYMLSVDHFIAKSLCNVTTDLRSPAISDLISAKKKLKTTFKELQMKILRSAPDVVPLGKVEELLFPRAVDQELEQYKRIGRELDEEDGFAFGELRTRCGGGKMPIRPSSNPRLPGCLHRMDWSLSEITVKHRQGRNVHRYRHITKPGIDDLRNEILHPGGCGVPCTTTRDVAGGESAYYVGTTSGHRKGLINPALIQYGDEFGTSHEWSLVVPHCEVLRDVDFRGDSGAWILDDDNKLLGLLWGWDNGSLIFTPIADVFADIKQVMGCRQVGLP</sequence>
<dbReference type="PROSITE" id="PS00028">
    <property type="entry name" value="ZINC_FINGER_C2H2_1"/>
    <property type="match status" value="1"/>
</dbReference>
<evidence type="ECO:0000256" key="2">
    <source>
        <dbReference type="SAM" id="MobiDB-lite"/>
    </source>
</evidence>
<evidence type="ECO:0000256" key="1">
    <source>
        <dbReference type="PROSITE-ProRule" id="PRU00042"/>
    </source>
</evidence>
<dbReference type="PROSITE" id="PS50157">
    <property type="entry name" value="ZINC_FINGER_C2H2_2"/>
    <property type="match status" value="1"/>
</dbReference>
<feature type="compositionally biased region" description="Polar residues" evidence="2">
    <location>
        <begin position="232"/>
        <end position="242"/>
    </location>
</feature>
<keyword evidence="1" id="KW-0479">Metal-binding</keyword>
<gene>
    <name evidence="4" type="ORF">K505DRAFT_89057</name>
</gene>
<dbReference type="InterPro" id="IPR013087">
    <property type="entry name" value="Znf_C2H2_type"/>
</dbReference>
<evidence type="ECO:0000259" key="3">
    <source>
        <dbReference type="PROSITE" id="PS50157"/>
    </source>
</evidence>
<evidence type="ECO:0000313" key="4">
    <source>
        <dbReference type="EMBL" id="KAF2789818.1"/>
    </source>
</evidence>
<dbReference type="EMBL" id="MU002111">
    <property type="protein sequence ID" value="KAF2789818.1"/>
    <property type="molecule type" value="Genomic_DNA"/>
</dbReference>
<feature type="compositionally biased region" description="Polar residues" evidence="2">
    <location>
        <begin position="50"/>
        <end position="73"/>
    </location>
</feature>
<organism evidence="4 5">
    <name type="scientific">Melanomma pulvis-pyrius CBS 109.77</name>
    <dbReference type="NCBI Taxonomy" id="1314802"/>
    <lineage>
        <taxon>Eukaryota</taxon>
        <taxon>Fungi</taxon>
        <taxon>Dikarya</taxon>
        <taxon>Ascomycota</taxon>
        <taxon>Pezizomycotina</taxon>
        <taxon>Dothideomycetes</taxon>
        <taxon>Pleosporomycetidae</taxon>
        <taxon>Pleosporales</taxon>
        <taxon>Melanommataceae</taxon>
        <taxon>Melanomma</taxon>
    </lineage>
</organism>
<proteinExistence type="predicted"/>
<reference evidence="4" key="1">
    <citation type="journal article" date="2020" name="Stud. Mycol.">
        <title>101 Dothideomycetes genomes: a test case for predicting lifestyles and emergence of pathogens.</title>
        <authorList>
            <person name="Haridas S."/>
            <person name="Albert R."/>
            <person name="Binder M."/>
            <person name="Bloem J."/>
            <person name="Labutti K."/>
            <person name="Salamov A."/>
            <person name="Andreopoulos B."/>
            <person name="Baker S."/>
            <person name="Barry K."/>
            <person name="Bills G."/>
            <person name="Bluhm B."/>
            <person name="Cannon C."/>
            <person name="Castanera R."/>
            <person name="Culley D."/>
            <person name="Daum C."/>
            <person name="Ezra D."/>
            <person name="Gonzalez J."/>
            <person name="Henrissat B."/>
            <person name="Kuo A."/>
            <person name="Liang C."/>
            <person name="Lipzen A."/>
            <person name="Lutzoni F."/>
            <person name="Magnuson J."/>
            <person name="Mondo S."/>
            <person name="Nolan M."/>
            <person name="Ohm R."/>
            <person name="Pangilinan J."/>
            <person name="Park H.-J."/>
            <person name="Ramirez L."/>
            <person name="Alfaro M."/>
            <person name="Sun H."/>
            <person name="Tritt A."/>
            <person name="Yoshinaga Y."/>
            <person name="Zwiers L.-H."/>
            <person name="Turgeon B."/>
            <person name="Goodwin S."/>
            <person name="Spatafora J."/>
            <person name="Crous P."/>
            <person name="Grigoriev I."/>
        </authorList>
    </citation>
    <scope>NUCLEOTIDE SEQUENCE</scope>
    <source>
        <strain evidence="4">CBS 109.77</strain>
    </source>
</reference>
<feature type="domain" description="C2H2-type" evidence="3">
    <location>
        <begin position="95"/>
        <end position="128"/>
    </location>
</feature>
<keyword evidence="1" id="KW-0862">Zinc</keyword>
<feature type="region of interest" description="Disordered" evidence="2">
    <location>
        <begin position="232"/>
        <end position="267"/>
    </location>
</feature>
<dbReference type="OrthoDB" id="5242988at2759"/>
<dbReference type="AlphaFoldDB" id="A0A6A6X0U0"/>
<keyword evidence="5" id="KW-1185">Reference proteome</keyword>
<protein>
    <recommendedName>
        <fullName evidence="3">C2H2-type domain-containing protein</fullName>
    </recommendedName>
</protein>